<name>A0ABD2P2G3_9CUCU</name>
<evidence type="ECO:0000256" key="1">
    <source>
        <dbReference type="ARBA" id="ARBA00004434"/>
    </source>
</evidence>
<proteinExistence type="predicted"/>
<accession>A0ABD2P2G3</accession>
<keyword evidence="2 8" id="KW-0812">Transmembrane</keyword>
<evidence type="ECO:0000256" key="2">
    <source>
        <dbReference type="ARBA" id="ARBA00022692"/>
    </source>
</evidence>
<comment type="subcellular location">
    <subcellularLocation>
        <location evidence="1">Mitochondrion inner membrane</location>
        <topology evidence="1">Single-pass membrane protein</topology>
    </subcellularLocation>
</comment>
<dbReference type="PANTHER" id="PTHR14009:SF13">
    <property type="entry name" value="LETM1 DOMAIN-CONTAINING PROTEIN 1"/>
    <property type="match status" value="1"/>
</dbReference>
<gene>
    <name evidence="10" type="ORF">HHI36_019187</name>
</gene>
<dbReference type="InterPro" id="IPR044202">
    <property type="entry name" value="LETM1/MDM38-like"/>
</dbReference>
<evidence type="ECO:0000256" key="5">
    <source>
        <dbReference type="ARBA" id="ARBA00023128"/>
    </source>
</evidence>
<dbReference type="InterPro" id="IPR033122">
    <property type="entry name" value="LETM1-like_RBD"/>
</dbReference>
<reference evidence="10 11" key="1">
    <citation type="journal article" date="2021" name="BMC Biol.">
        <title>Horizontally acquired antibacterial genes associated with adaptive radiation of ladybird beetles.</title>
        <authorList>
            <person name="Li H.S."/>
            <person name="Tang X.F."/>
            <person name="Huang Y.H."/>
            <person name="Xu Z.Y."/>
            <person name="Chen M.L."/>
            <person name="Du X.Y."/>
            <person name="Qiu B.Y."/>
            <person name="Chen P.T."/>
            <person name="Zhang W."/>
            <person name="Slipinski A."/>
            <person name="Escalona H.E."/>
            <person name="Waterhouse R.M."/>
            <person name="Zwick A."/>
            <person name="Pang H."/>
        </authorList>
    </citation>
    <scope>NUCLEOTIDE SEQUENCE [LARGE SCALE GENOMIC DNA]</scope>
    <source>
        <strain evidence="10">SYSU2018</strain>
    </source>
</reference>
<evidence type="ECO:0000256" key="3">
    <source>
        <dbReference type="ARBA" id="ARBA00022792"/>
    </source>
</evidence>
<evidence type="ECO:0000259" key="9">
    <source>
        <dbReference type="PROSITE" id="PS51758"/>
    </source>
</evidence>
<evidence type="ECO:0000313" key="11">
    <source>
        <dbReference type="Proteomes" id="UP001516400"/>
    </source>
</evidence>
<keyword evidence="5 7" id="KW-0496">Mitochondrion</keyword>
<evidence type="ECO:0000256" key="4">
    <source>
        <dbReference type="ARBA" id="ARBA00022989"/>
    </source>
</evidence>
<dbReference type="AlphaFoldDB" id="A0ABD2P2G3"/>
<dbReference type="EMBL" id="JABFTP020000165">
    <property type="protein sequence ID" value="KAL3285063.1"/>
    <property type="molecule type" value="Genomic_DNA"/>
</dbReference>
<evidence type="ECO:0000256" key="7">
    <source>
        <dbReference type="PROSITE-ProRule" id="PRU01094"/>
    </source>
</evidence>
<comment type="caution">
    <text evidence="10">The sequence shown here is derived from an EMBL/GenBank/DDBJ whole genome shotgun (WGS) entry which is preliminary data.</text>
</comment>
<dbReference type="PROSITE" id="PS51758">
    <property type="entry name" value="LETM1_RBD"/>
    <property type="match status" value="1"/>
</dbReference>
<keyword evidence="4 8" id="KW-1133">Transmembrane helix</keyword>
<evidence type="ECO:0000313" key="10">
    <source>
        <dbReference type="EMBL" id="KAL3285063.1"/>
    </source>
</evidence>
<keyword evidence="11" id="KW-1185">Reference proteome</keyword>
<organism evidence="10 11">
    <name type="scientific">Cryptolaemus montrouzieri</name>
    <dbReference type="NCBI Taxonomy" id="559131"/>
    <lineage>
        <taxon>Eukaryota</taxon>
        <taxon>Metazoa</taxon>
        <taxon>Ecdysozoa</taxon>
        <taxon>Arthropoda</taxon>
        <taxon>Hexapoda</taxon>
        <taxon>Insecta</taxon>
        <taxon>Pterygota</taxon>
        <taxon>Neoptera</taxon>
        <taxon>Endopterygota</taxon>
        <taxon>Coleoptera</taxon>
        <taxon>Polyphaga</taxon>
        <taxon>Cucujiformia</taxon>
        <taxon>Coccinelloidea</taxon>
        <taxon>Coccinellidae</taxon>
        <taxon>Scymninae</taxon>
        <taxon>Scymnini</taxon>
        <taxon>Cryptolaemus</taxon>
    </lineage>
</organism>
<dbReference type="Pfam" id="PF07766">
    <property type="entry name" value="LETM1_RBD"/>
    <property type="match status" value="1"/>
</dbReference>
<evidence type="ECO:0000256" key="8">
    <source>
        <dbReference type="SAM" id="Phobius"/>
    </source>
</evidence>
<feature type="domain" description="Letm1 RBD" evidence="9">
    <location>
        <begin position="157"/>
        <end position="356"/>
    </location>
</feature>
<dbReference type="PANTHER" id="PTHR14009">
    <property type="entry name" value="LEUCINE ZIPPER-EF-HAND CONTAINING TRANSMEMBRANE PROTEIN"/>
    <property type="match status" value="1"/>
</dbReference>
<keyword evidence="3" id="KW-0999">Mitochondrion inner membrane</keyword>
<feature type="transmembrane region" description="Helical" evidence="8">
    <location>
        <begin position="127"/>
        <end position="147"/>
    </location>
</feature>
<evidence type="ECO:0000256" key="6">
    <source>
        <dbReference type="ARBA" id="ARBA00023136"/>
    </source>
</evidence>
<protein>
    <recommendedName>
        <fullName evidence="9">Letm1 RBD domain-containing protein</fullName>
    </recommendedName>
</protein>
<keyword evidence="6 8" id="KW-0472">Membrane</keyword>
<sequence>MFILQTSSKFLYPQLFTRRNRSIKKQYATIRYLHDKNNEKKIKFYVVNRYILYLKDYEKHIERRFPNAVGLYRSFMDGTKKFIQDVKLYYSIVRSLNKKVKSLPDLTRKELELFDQMPRDMLKLTPILFFSALPFTNYVIFPLIYFFPKQMLSQHFWTLQQRVDFNRSFLHERLMHNKPIFRHLQEQLVRLKGHELYKPWEEVLGKIGSGVQPDVEEIIDCKDLFVNDPYNLNYLRGSHIKHLLHLHNLNTFFWFRRKRLFEKALLLKEMDSAIMREGGIHNLPVEALRTSCYIRGLNPTNMKNEDMINWLNKWIKVSRAIDQDSVSLLLHCPILLGYNEPSNWTLIYAYSRKQIL</sequence>
<dbReference type="Proteomes" id="UP001516400">
    <property type="component" value="Unassembled WGS sequence"/>
</dbReference>
<dbReference type="GO" id="GO:0005743">
    <property type="term" value="C:mitochondrial inner membrane"/>
    <property type="evidence" value="ECO:0007669"/>
    <property type="project" value="UniProtKB-SubCell"/>
</dbReference>